<evidence type="ECO:0000313" key="1">
    <source>
        <dbReference type="Proteomes" id="UP000790787"/>
    </source>
</evidence>
<proteinExistence type="predicted"/>
<dbReference type="RefSeq" id="XP_075094725.1">
    <property type="nucleotide sequence ID" value="XM_075238624.1"/>
</dbReference>
<accession>A0AC58TBY3</accession>
<keyword evidence="1" id="KW-1185">Reference proteome</keyword>
<reference evidence="1" key="1">
    <citation type="journal article" date="2014" name="Nat. Commun.">
        <title>The tobacco genome sequence and its comparison with those of tomato and potato.</title>
        <authorList>
            <person name="Sierro N."/>
            <person name="Battey J.N."/>
            <person name="Ouadi S."/>
            <person name="Bakaher N."/>
            <person name="Bovet L."/>
            <person name="Willig A."/>
            <person name="Goepfert S."/>
            <person name="Peitsch M.C."/>
            <person name="Ivanov N.V."/>
        </authorList>
    </citation>
    <scope>NUCLEOTIDE SEQUENCE [LARGE SCALE GENOMIC DNA]</scope>
</reference>
<organism evidence="1 2">
    <name type="scientific">Nicotiana tabacum</name>
    <name type="common">Common tobacco</name>
    <dbReference type="NCBI Taxonomy" id="4097"/>
    <lineage>
        <taxon>Eukaryota</taxon>
        <taxon>Viridiplantae</taxon>
        <taxon>Streptophyta</taxon>
        <taxon>Embryophyta</taxon>
        <taxon>Tracheophyta</taxon>
        <taxon>Spermatophyta</taxon>
        <taxon>Magnoliopsida</taxon>
        <taxon>eudicotyledons</taxon>
        <taxon>Gunneridae</taxon>
        <taxon>Pentapetalae</taxon>
        <taxon>asterids</taxon>
        <taxon>lamiids</taxon>
        <taxon>Solanales</taxon>
        <taxon>Solanaceae</taxon>
        <taxon>Nicotianoideae</taxon>
        <taxon>Nicotianeae</taxon>
        <taxon>Nicotiana</taxon>
    </lineage>
</organism>
<name>A0AC58TBY3_TOBAC</name>
<sequence>MSSEMRSRGGGGGGNGGVVGNNGFDPSNLHLKKELTQIKKAARVLRDPGTSSSWRSPLNSARSVAAAEARKHHYFHHHKGGSTLTKHQSVDAKDTIFEQVERNGTNNGKEKEREKKVFLHNWRSQKSESERSRKLGDEEDIGNGNENENGSSSTPEESVEDSLSDARHGGGGNDSKSDTYVSDRYASMILKCKDTNFMPSIRRNMKKKSIRSNYSNAILRHQSEKLQQQIVPSSRISRRAPAGLGIGRDDSTSLVDQSDDTEDYYNSEDIRRISAASPLLAKLKNRNRAYWSSKLRNSGREDSSYTYSTPALSTSSYNRYAVRNPSTVGSWDATTVSLNDGDDEVDDQLDLPGRQGCGIPCWSRRSTPKYRGGGGSCYSPSFSDTLRRKGSSILCGSQTMYQRRRRGSSLGYTKRRHSSRNAAQGLIPLLTNGDGQGLSSIGTGHSDDELSTNFGELDLEALSRLDGKRWSTSCRSQDGLELVALNGEDGEEGSPENIRSLSQKYRPMFFEELIGQNIVVQSLVNAISRGRIAPVYLFQGPRGTGKTSTARIFAAALNCLATEETKPCGVCRECADFMSGKCKNLREVDGTNKKGIDKVKYLLKNLTASQQSSSLGFKVFVVDECHLLPSKTWLAFLKFLEEPPSRVVFIFVTTDLDNVPRAVLSRCQKYLFNKIRDGDIVLRLKKISSDEDLDVESEALDLIALNADGSLRDAETMLDQLSLLGKRITTSLVNDLIGVVSDEKLLELLELAMSSDTAETVKRARELLDSGVDPIVLMSQLATLIMDIIAGTHPIVDARQTDTSGGKSCGFVAHIAFRDSKVKMRAERFLSSITNSFENILRSNVEVRLVLLPDGETSDDSGKPITLTDPVGMKQMGPPNLVKKETTVCSSQEPLQVSRGSFNDSESKMAETFESASGNAETSSSKDRISEIPVQRIESIIREQRLETAWLQAMEKGTPGSMSRLKPERNQVLPQDGAYHNNQLESINSRDLPSQHWHDDLNEEIRSLKMIDGKAIQKDQTSKKGDNYPISPSLLHNGIYAANFSKESMGYESGSGAGGCFCWNNTRPHRRGKVKQGTPVRPPKGGRFLWFGECAKSRRTESRLRR</sequence>
<gene>
    <name evidence="2" type="primary">LOC107791920</name>
</gene>
<protein>
    <submittedName>
        <fullName evidence="2">Protein STICHEL isoform X2</fullName>
    </submittedName>
</protein>
<evidence type="ECO:0000313" key="2">
    <source>
        <dbReference type="RefSeq" id="XP_075094725.1"/>
    </source>
</evidence>
<dbReference type="Proteomes" id="UP000790787">
    <property type="component" value="Chromosome 19"/>
</dbReference>
<reference evidence="2" key="2">
    <citation type="submission" date="2025-08" db="UniProtKB">
        <authorList>
            <consortium name="RefSeq"/>
        </authorList>
    </citation>
    <scope>IDENTIFICATION</scope>
    <source>
        <tissue evidence="2">Leaf</tissue>
    </source>
</reference>